<evidence type="ECO:0000313" key="7">
    <source>
        <dbReference type="EMBL" id="MBB4136211.1"/>
    </source>
</evidence>
<name>A0A840EX99_9ACTN</name>
<dbReference type="RefSeq" id="WP_183371175.1">
    <property type="nucleotide sequence ID" value="NZ_BAABHL010000013.1"/>
</dbReference>
<gene>
    <name evidence="7" type="ORF">BKA16_002763</name>
</gene>
<dbReference type="InterPro" id="IPR012340">
    <property type="entry name" value="NA-bd_OB-fold"/>
</dbReference>
<feature type="binding site" evidence="4">
    <location>
        <position position="304"/>
    </location>
    <ligand>
        <name>S-adenosyl-L-methionine</name>
        <dbReference type="ChEBI" id="CHEBI:59789"/>
    </ligand>
</feature>
<dbReference type="PROSITE" id="PS50926">
    <property type="entry name" value="TRAM"/>
    <property type="match status" value="1"/>
</dbReference>
<evidence type="ECO:0000256" key="2">
    <source>
        <dbReference type="ARBA" id="ARBA00022679"/>
    </source>
</evidence>
<feature type="binding site" evidence="4">
    <location>
        <position position="348"/>
    </location>
    <ligand>
        <name>S-adenosyl-L-methionine</name>
        <dbReference type="ChEBI" id="CHEBI:59789"/>
    </ligand>
</feature>
<dbReference type="InterPro" id="IPR010280">
    <property type="entry name" value="U5_MeTrfase_fam"/>
</dbReference>
<keyword evidence="2 4" id="KW-0808">Transferase</keyword>
<dbReference type="PANTHER" id="PTHR11061">
    <property type="entry name" value="RNA M5U METHYLTRANSFERASE"/>
    <property type="match status" value="1"/>
</dbReference>
<dbReference type="InterPro" id="IPR029063">
    <property type="entry name" value="SAM-dependent_MTases_sf"/>
</dbReference>
<feature type="region of interest" description="Disordered" evidence="5">
    <location>
        <begin position="194"/>
        <end position="218"/>
    </location>
</feature>
<evidence type="ECO:0000256" key="1">
    <source>
        <dbReference type="ARBA" id="ARBA00022603"/>
    </source>
</evidence>
<dbReference type="AlphaFoldDB" id="A0A840EX99"/>
<dbReference type="GO" id="GO:0070475">
    <property type="term" value="P:rRNA base methylation"/>
    <property type="evidence" value="ECO:0007669"/>
    <property type="project" value="TreeGrafter"/>
</dbReference>
<feature type="compositionally biased region" description="Basic residues" evidence="5">
    <location>
        <begin position="203"/>
        <end position="218"/>
    </location>
</feature>
<sequence length="417" mass="43046">MSDLDLDVTGYANGGAGVARHDGRVIFVAGALPGERVRAHIVDDRKASFARAVVAEVLDASAHRVAAACPAAAAGAGCCDLSFVEPAYARELAAGALGDVLARIGGFGVDAPAAPAVETLGDQSTRWRVRTRLAVGADGAVGLRAHRSSTLVTQPCAAPVDGLLDGLTDLGAAPGSELVLAADADGLRHAVELAPPAGGGRRTDRRGRAQRARAHTTRRRTVRTLAGDDRVEHRVGARSWSVPVTGFWQAHREAPAVYSRTAADLLARVGVTGDVRVWDLFGGAGVFTAALCDADRGFTVTAADIVDTDPDALAAAEHTLADVPVAVHRGDVAALVAGLDRPDVVIADPPRSGDGAEVVDAVVAAEPSAVVQVGCDAASFARDLGRFAAQGYRVRAWRGFDAFPMTHHVEAMAVLTR</sequence>
<accession>A0A840EX99</accession>
<dbReference type="Gene3D" id="3.40.50.150">
    <property type="entry name" value="Vaccinia Virus protein VP39"/>
    <property type="match status" value="1"/>
</dbReference>
<feature type="binding site" evidence="4">
    <location>
        <position position="281"/>
    </location>
    <ligand>
        <name>S-adenosyl-L-methionine</name>
        <dbReference type="ChEBI" id="CHEBI:59789"/>
    </ligand>
</feature>
<dbReference type="Gene3D" id="2.40.50.140">
    <property type="entry name" value="Nucleic acid-binding proteins"/>
    <property type="match status" value="1"/>
</dbReference>
<evidence type="ECO:0000256" key="5">
    <source>
        <dbReference type="SAM" id="MobiDB-lite"/>
    </source>
</evidence>
<keyword evidence="1 4" id="KW-0489">Methyltransferase</keyword>
<reference evidence="7 8" key="1">
    <citation type="submission" date="2020-08" db="EMBL/GenBank/DDBJ databases">
        <title>Sequencing the genomes of 1000 actinobacteria strains.</title>
        <authorList>
            <person name="Klenk H.-P."/>
        </authorList>
    </citation>
    <scope>NUCLEOTIDE SEQUENCE [LARGE SCALE GENOMIC DNA]</scope>
    <source>
        <strain evidence="7 8">DSM 45298</strain>
    </source>
</reference>
<dbReference type="InterPro" id="IPR002792">
    <property type="entry name" value="TRAM_dom"/>
</dbReference>
<evidence type="ECO:0000259" key="6">
    <source>
        <dbReference type="PROSITE" id="PS50926"/>
    </source>
</evidence>
<evidence type="ECO:0000256" key="3">
    <source>
        <dbReference type="ARBA" id="ARBA00022691"/>
    </source>
</evidence>
<keyword evidence="3 4" id="KW-0949">S-adenosyl-L-methionine</keyword>
<dbReference type="PROSITE" id="PS51687">
    <property type="entry name" value="SAM_MT_RNA_M5U"/>
    <property type="match status" value="1"/>
</dbReference>
<dbReference type="Pfam" id="PF01938">
    <property type="entry name" value="TRAM"/>
    <property type="match status" value="1"/>
</dbReference>
<comment type="similarity">
    <text evidence="4">Belongs to the class I-like SAM-binding methyltransferase superfamily. RNA M5U methyltransferase family.</text>
</comment>
<dbReference type="Proteomes" id="UP000551501">
    <property type="component" value="Unassembled WGS sequence"/>
</dbReference>
<comment type="caution">
    <text evidence="7">The sequence shown here is derived from an EMBL/GenBank/DDBJ whole genome shotgun (WGS) entry which is preliminary data.</text>
</comment>
<feature type="active site" description="Nucleophile" evidence="4">
    <location>
        <position position="375"/>
    </location>
</feature>
<keyword evidence="8" id="KW-1185">Reference proteome</keyword>
<evidence type="ECO:0000256" key="4">
    <source>
        <dbReference type="PROSITE-ProRule" id="PRU01024"/>
    </source>
</evidence>
<feature type="domain" description="TRAM" evidence="6">
    <location>
        <begin position="1"/>
        <end position="59"/>
    </location>
</feature>
<dbReference type="SUPFAM" id="SSF50249">
    <property type="entry name" value="Nucleic acid-binding proteins"/>
    <property type="match status" value="1"/>
</dbReference>
<dbReference type="InterPro" id="IPR030391">
    <property type="entry name" value="MeTrfase_TrmA_CS"/>
</dbReference>
<proteinExistence type="inferred from homology"/>
<feature type="binding site" evidence="4">
    <location>
        <position position="249"/>
    </location>
    <ligand>
        <name>S-adenosyl-L-methionine</name>
        <dbReference type="ChEBI" id="CHEBI:59789"/>
    </ligand>
</feature>
<dbReference type="PROSITE" id="PS01231">
    <property type="entry name" value="TRMA_2"/>
    <property type="match status" value="1"/>
</dbReference>
<organism evidence="7 8">
    <name type="scientific">Gordonia humi</name>
    <dbReference type="NCBI Taxonomy" id="686429"/>
    <lineage>
        <taxon>Bacteria</taxon>
        <taxon>Bacillati</taxon>
        <taxon>Actinomycetota</taxon>
        <taxon>Actinomycetes</taxon>
        <taxon>Mycobacteriales</taxon>
        <taxon>Gordoniaceae</taxon>
        <taxon>Gordonia</taxon>
    </lineage>
</organism>
<dbReference type="EMBL" id="JACIFP010000001">
    <property type="protein sequence ID" value="MBB4136211.1"/>
    <property type="molecule type" value="Genomic_DNA"/>
</dbReference>
<evidence type="ECO:0000313" key="8">
    <source>
        <dbReference type="Proteomes" id="UP000551501"/>
    </source>
</evidence>
<dbReference type="GO" id="GO:0070041">
    <property type="term" value="F:rRNA (uridine-C5-)-methyltransferase activity"/>
    <property type="evidence" value="ECO:0007669"/>
    <property type="project" value="TreeGrafter"/>
</dbReference>
<protein>
    <submittedName>
        <fullName evidence="7">tRNA/tmRNA/rRNA uracil-C5-methylase (TrmA/RlmC/RlmD family)</fullName>
    </submittedName>
</protein>
<dbReference type="PANTHER" id="PTHR11061:SF30">
    <property type="entry name" value="TRNA (URACIL(54)-C(5))-METHYLTRANSFERASE"/>
    <property type="match status" value="1"/>
</dbReference>
<dbReference type="SUPFAM" id="SSF53335">
    <property type="entry name" value="S-adenosyl-L-methionine-dependent methyltransferases"/>
    <property type="match status" value="1"/>
</dbReference>